<gene>
    <name evidence="1" type="ORF">SAMN05192563_10196</name>
</gene>
<sequence length="62" mass="6973">MKMKFDFESILAGKDESGLTDLIAEADRDNATARLVIARNDTIKAMAQHRLIALQLQQAERE</sequence>
<accession>A0A1I7EFM8</accession>
<protein>
    <submittedName>
        <fullName evidence="1">Uncharacterized protein</fullName>
    </submittedName>
</protein>
<proteinExistence type="predicted"/>
<dbReference type="OrthoDB" id="9914123at2"/>
<dbReference type="AlphaFoldDB" id="A0A1I7EFM8"/>
<dbReference type="EMBL" id="FPBH01000019">
    <property type="protein sequence ID" value="SFU22713.1"/>
    <property type="molecule type" value="Genomic_DNA"/>
</dbReference>
<dbReference type="Proteomes" id="UP000198844">
    <property type="component" value="Unassembled WGS sequence"/>
</dbReference>
<reference evidence="1 2" key="1">
    <citation type="submission" date="2016-10" db="EMBL/GenBank/DDBJ databases">
        <authorList>
            <person name="de Groot N.N."/>
        </authorList>
    </citation>
    <scope>NUCLEOTIDE SEQUENCE [LARGE SCALE GENOMIC DNA]</scope>
    <source>
        <strain evidence="1 2">LMG 27731</strain>
    </source>
</reference>
<dbReference type="RefSeq" id="WP_093639777.1">
    <property type="nucleotide sequence ID" value="NZ_FPBH01000019.1"/>
</dbReference>
<evidence type="ECO:0000313" key="2">
    <source>
        <dbReference type="Proteomes" id="UP000198844"/>
    </source>
</evidence>
<organism evidence="1 2">
    <name type="scientific">Paraburkholderia aspalathi</name>
    <dbReference type="NCBI Taxonomy" id="1324617"/>
    <lineage>
        <taxon>Bacteria</taxon>
        <taxon>Pseudomonadati</taxon>
        <taxon>Pseudomonadota</taxon>
        <taxon>Betaproteobacteria</taxon>
        <taxon>Burkholderiales</taxon>
        <taxon>Burkholderiaceae</taxon>
        <taxon>Paraburkholderia</taxon>
    </lineage>
</organism>
<name>A0A1I7EFM8_9BURK</name>
<evidence type="ECO:0000313" key="1">
    <source>
        <dbReference type="EMBL" id="SFU22713.1"/>
    </source>
</evidence>